<dbReference type="InterPro" id="IPR035097">
    <property type="entry name" value="M29_N-terminal"/>
</dbReference>
<dbReference type="AlphaFoldDB" id="A0A5K7S523"/>
<name>A0A5K7S523_9BACT</name>
<proteinExistence type="inferred from homology"/>
<dbReference type="InterPro" id="IPR000787">
    <property type="entry name" value="Peptidase_M29"/>
</dbReference>
<evidence type="ECO:0000256" key="1">
    <source>
        <dbReference type="ARBA" id="ARBA00001941"/>
    </source>
</evidence>
<evidence type="ECO:0000256" key="5">
    <source>
        <dbReference type="ARBA" id="ARBA00022438"/>
    </source>
</evidence>
<gene>
    <name evidence="10" type="ORF">AQPE_0592</name>
</gene>
<dbReference type="GO" id="GO:0004177">
    <property type="term" value="F:aminopeptidase activity"/>
    <property type="evidence" value="ECO:0007669"/>
    <property type="project" value="UniProtKB-KW"/>
</dbReference>
<dbReference type="GO" id="GO:0008237">
    <property type="term" value="F:metallopeptidase activity"/>
    <property type="evidence" value="ECO:0007669"/>
    <property type="project" value="UniProtKB-KW"/>
</dbReference>
<keyword evidence="11" id="KW-1185">Reference proteome</keyword>
<reference evidence="10" key="1">
    <citation type="journal article" date="2020" name="Int. J. Syst. Evol. Microbiol.">
        <title>Aquipluma nitroreducens gen. nov. sp. nov., a novel facultatively anaerobic bacterium isolated from a freshwater lake.</title>
        <authorList>
            <person name="Watanabe M."/>
            <person name="Kojima H."/>
            <person name="Fukui M."/>
        </authorList>
    </citation>
    <scope>NUCLEOTIDE SEQUENCE</scope>
    <source>
        <strain evidence="10">MeG22</strain>
    </source>
</reference>
<evidence type="ECO:0000256" key="6">
    <source>
        <dbReference type="ARBA" id="ARBA00022670"/>
    </source>
</evidence>
<evidence type="ECO:0000256" key="4">
    <source>
        <dbReference type="ARBA" id="ARBA00008236"/>
    </source>
</evidence>
<sequence>MADMGKAENEALAQKLVNQCANIHEGEFVLVSGGMRDLELLEDIAINVGKKGAYPILTIGSDRLTRRWVTEVPVKYDSRTPELDLKLFGFITAVISVDYGETIGLLSDIPAERFVARGKAYEPVNDLVAKRNVKGVNLGNGLYPTEPSARQFGLTLKELSDLFWEGVNVDYTKLEATGKSVQSTLAGGNEVVLTNPNGTNLKLNIEKRQVIVSDGVLSVEDLKGGYATSQVFLPAGEAYVSPVPGTAEGTVVVDRQFFQDKEIVGLTLTFKAGKLISMTAKSGLEPLQKMYDAAGPGKEDFAFIDLGINPNVTLKPGSKLVAWMPAGMVTIGIGNNVWAGGDNKSPYSMASFLPGSTLKVDGKVLVENGVLKN</sequence>
<dbReference type="KEGG" id="anf:AQPE_0592"/>
<evidence type="ECO:0000256" key="2">
    <source>
        <dbReference type="ARBA" id="ARBA00001946"/>
    </source>
</evidence>
<accession>A0A5K7S523</accession>
<comment type="cofactor">
    <cofactor evidence="3">
        <name>Zn(2+)</name>
        <dbReference type="ChEBI" id="CHEBI:29105"/>
    </cofactor>
</comment>
<dbReference type="GO" id="GO:0006508">
    <property type="term" value="P:proteolysis"/>
    <property type="evidence" value="ECO:0007669"/>
    <property type="project" value="UniProtKB-KW"/>
</dbReference>
<dbReference type="GO" id="GO:0046872">
    <property type="term" value="F:metal ion binding"/>
    <property type="evidence" value="ECO:0007669"/>
    <property type="project" value="UniProtKB-KW"/>
</dbReference>
<keyword evidence="9" id="KW-0482">Metalloprotease</keyword>
<dbReference type="PANTHER" id="PTHR34448:SF1">
    <property type="entry name" value="BLL6088 PROTEIN"/>
    <property type="match status" value="1"/>
</dbReference>
<dbReference type="EMBL" id="AP018694">
    <property type="protein sequence ID" value="BBE16454.1"/>
    <property type="molecule type" value="Genomic_DNA"/>
</dbReference>
<dbReference type="PANTHER" id="PTHR34448">
    <property type="entry name" value="AMINOPEPTIDASE"/>
    <property type="match status" value="1"/>
</dbReference>
<dbReference type="Pfam" id="PF02073">
    <property type="entry name" value="Peptidase_M29"/>
    <property type="match status" value="1"/>
</dbReference>
<comment type="similarity">
    <text evidence="4">Belongs to the peptidase M29 family.</text>
</comment>
<evidence type="ECO:0000313" key="11">
    <source>
        <dbReference type="Proteomes" id="UP001193389"/>
    </source>
</evidence>
<keyword evidence="8" id="KW-0378">Hydrolase</keyword>
<evidence type="ECO:0000256" key="7">
    <source>
        <dbReference type="ARBA" id="ARBA00022723"/>
    </source>
</evidence>
<dbReference type="SUPFAM" id="SSF144052">
    <property type="entry name" value="Thermophilic metalloprotease-like"/>
    <property type="match status" value="1"/>
</dbReference>
<evidence type="ECO:0000256" key="9">
    <source>
        <dbReference type="ARBA" id="ARBA00023049"/>
    </source>
</evidence>
<dbReference type="Gene3D" id="3.40.1830.10">
    <property type="entry name" value="Thermophilic metalloprotease (M29)"/>
    <property type="match status" value="1"/>
</dbReference>
<dbReference type="Proteomes" id="UP001193389">
    <property type="component" value="Chromosome"/>
</dbReference>
<keyword evidence="6" id="KW-0645">Protease</keyword>
<dbReference type="InterPro" id="IPR052170">
    <property type="entry name" value="M29_Exopeptidase"/>
</dbReference>
<protein>
    <submittedName>
        <fullName evidence="10">Leucyl aminopeptidase</fullName>
    </submittedName>
</protein>
<organism evidence="10 11">
    <name type="scientific">Aquipluma nitroreducens</name>
    <dbReference type="NCBI Taxonomy" id="2010828"/>
    <lineage>
        <taxon>Bacteria</taxon>
        <taxon>Pseudomonadati</taxon>
        <taxon>Bacteroidota</taxon>
        <taxon>Bacteroidia</taxon>
        <taxon>Marinilabiliales</taxon>
        <taxon>Prolixibacteraceae</taxon>
        <taxon>Aquipluma</taxon>
    </lineage>
</organism>
<keyword evidence="7" id="KW-0479">Metal-binding</keyword>
<comment type="cofactor">
    <cofactor evidence="2">
        <name>Mg(2+)</name>
        <dbReference type="ChEBI" id="CHEBI:18420"/>
    </cofactor>
</comment>
<comment type="cofactor">
    <cofactor evidence="1">
        <name>Co(2+)</name>
        <dbReference type="ChEBI" id="CHEBI:48828"/>
    </cofactor>
</comment>
<evidence type="ECO:0000256" key="8">
    <source>
        <dbReference type="ARBA" id="ARBA00022801"/>
    </source>
</evidence>
<evidence type="ECO:0000313" key="10">
    <source>
        <dbReference type="EMBL" id="BBE16454.1"/>
    </source>
</evidence>
<evidence type="ECO:0000256" key="3">
    <source>
        <dbReference type="ARBA" id="ARBA00001947"/>
    </source>
</evidence>
<keyword evidence="5 10" id="KW-0031">Aminopeptidase</keyword>